<gene>
    <name evidence="3" type="ORF">NHX12_033933</name>
</gene>
<feature type="region of interest" description="Disordered" evidence="1">
    <location>
        <begin position="78"/>
        <end position="232"/>
    </location>
</feature>
<evidence type="ECO:0000313" key="4">
    <source>
        <dbReference type="Proteomes" id="UP001148018"/>
    </source>
</evidence>
<dbReference type="OrthoDB" id="78824at2759"/>
<keyword evidence="4" id="KW-1185">Reference proteome</keyword>
<sequence length="329" mass="33069">MPVRQKDAQRALELLQQYRSQLDQRAHGSDQTDPGEQDLLLGQSLDRVISVFQSRLFNALLDIQEYYELTLQADSHLSVDQPNGQGEVEAVCGPPSEQSNQTDPSSSGPLGVHPPSAAPGPPGSAGTKSNSVKSPGPPVPSRSPGDRSPRPQSAQVKNHAPPPPVQPRAAKSEEADGTLKVLANGVHRSSNHSSDGPAPRTLPATDLSPADPSASSPGAPGSPPGSPSLCLGTVSALVSGTLRGLVSPASPDTALSPGLPGSRPPPGGTVVSSQPRPNTLPAALTGPGAGLSVTDPAGPGPAGPRRGRPASSGPGLTGTQGSVPSAARG</sequence>
<dbReference type="AlphaFoldDB" id="A0A9Q0IK56"/>
<dbReference type="Gene3D" id="1.10.287.470">
    <property type="entry name" value="Helix hairpin bin"/>
    <property type="match status" value="1"/>
</dbReference>
<dbReference type="InterPro" id="IPR004172">
    <property type="entry name" value="L27_dom"/>
</dbReference>
<dbReference type="SUPFAM" id="SSF101288">
    <property type="entry name" value="L27 domain"/>
    <property type="match status" value="1"/>
</dbReference>
<dbReference type="InterPro" id="IPR015143">
    <property type="entry name" value="L27_1"/>
</dbReference>
<dbReference type="InterPro" id="IPR036892">
    <property type="entry name" value="L27_dom_sf"/>
</dbReference>
<feature type="non-terminal residue" evidence="3">
    <location>
        <position position="329"/>
    </location>
</feature>
<evidence type="ECO:0000256" key="1">
    <source>
        <dbReference type="SAM" id="MobiDB-lite"/>
    </source>
</evidence>
<feature type="compositionally biased region" description="Polar residues" evidence="1">
    <location>
        <begin position="96"/>
        <end position="108"/>
    </location>
</feature>
<feature type="region of interest" description="Disordered" evidence="1">
    <location>
        <begin position="244"/>
        <end position="329"/>
    </location>
</feature>
<dbReference type="Pfam" id="PF09058">
    <property type="entry name" value="L27_1"/>
    <property type="match status" value="1"/>
</dbReference>
<accession>A0A9Q0IK56</accession>
<name>A0A9Q0IK56_9TELE</name>
<dbReference type="EMBL" id="JANIIK010000048">
    <property type="protein sequence ID" value="KAJ3599981.1"/>
    <property type="molecule type" value="Genomic_DNA"/>
</dbReference>
<dbReference type="PROSITE" id="PS51022">
    <property type="entry name" value="L27"/>
    <property type="match status" value="1"/>
</dbReference>
<proteinExistence type="predicted"/>
<organism evidence="3 4">
    <name type="scientific">Muraenolepis orangiensis</name>
    <name type="common">Patagonian moray cod</name>
    <dbReference type="NCBI Taxonomy" id="630683"/>
    <lineage>
        <taxon>Eukaryota</taxon>
        <taxon>Metazoa</taxon>
        <taxon>Chordata</taxon>
        <taxon>Craniata</taxon>
        <taxon>Vertebrata</taxon>
        <taxon>Euteleostomi</taxon>
        <taxon>Actinopterygii</taxon>
        <taxon>Neopterygii</taxon>
        <taxon>Teleostei</taxon>
        <taxon>Neoteleostei</taxon>
        <taxon>Acanthomorphata</taxon>
        <taxon>Zeiogadaria</taxon>
        <taxon>Gadariae</taxon>
        <taxon>Gadiformes</taxon>
        <taxon>Muraenolepidoidei</taxon>
        <taxon>Muraenolepididae</taxon>
        <taxon>Muraenolepis</taxon>
    </lineage>
</organism>
<dbReference type="Proteomes" id="UP001148018">
    <property type="component" value="Unassembled WGS sequence"/>
</dbReference>
<evidence type="ECO:0000313" key="3">
    <source>
        <dbReference type="EMBL" id="KAJ3599981.1"/>
    </source>
</evidence>
<reference evidence="3" key="1">
    <citation type="submission" date="2022-07" db="EMBL/GenBank/DDBJ databases">
        <title>Chromosome-level genome of Muraenolepis orangiensis.</title>
        <authorList>
            <person name="Kim J."/>
        </authorList>
    </citation>
    <scope>NUCLEOTIDE SEQUENCE</scope>
    <source>
        <strain evidence="3">KU_S4_2022</strain>
        <tissue evidence="3">Muscle</tissue>
    </source>
</reference>
<feature type="compositionally biased region" description="Low complexity" evidence="1">
    <location>
        <begin position="208"/>
        <end position="219"/>
    </location>
</feature>
<feature type="domain" description="L27" evidence="2">
    <location>
        <begin position="4"/>
        <end position="75"/>
    </location>
</feature>
<comment type="caution">
    <text evidence="3">The sequence shown here is derived from an EMBL/GenBank/DDBJ whole genome shotgun (WGS) entry which is preliminary data.</text>
</comment>
<protein>
    <recommendedName>
        <fullName evidence="2">L27 domain-containing protein</fullName>
    </recommendedName>
</protein>
<evidence type="ECO:0000259" key="2">
    <source>
        <dbReference type="PROSITE" id="PS51022"/>
    </source>
</evidence>
<feature type="compositionally biased region" description="Low complexity" evidence="1">
    <location>
        <begin position="124"/>
        <end position="134"/>
    </location>
</feature>